<protein>
    <submittedName>
        <fullName evidence="2">Uncharacterized protein</fullName>
    </submittedName>
</protein>
<evidence type="ECO:0000313" key="3">
    <source>
        <dbReference type="Proteomes" id="UP000231564"/>
    </source>
</evidence>
<dbReference type="AlphaFoldDB" id="A0A2H1E8B1"/>
<dbReference type="RefSeq" id="WP_100211006.1">
    <property type="nucleotide sequence ID" value="NZ_CP138495.1"/>
</dbReference>
<evidence type="ECO:0000313" key="2">
    <source>
        <dbReference type="EMBL" id="SFZ81527.1"/>
    </source>
</evidence>
<organism evidence="2 3">
    <name type="scientific">Tenacibaculum maritimum NCIMB 2154</name>
    <dbReference type="NCBI Taxonomy" id="1349785"/>
    <lineage>
        <taxon>Bacteria</taxon>
        <taxon>Pseudomonadati</taxon>
        <taxon>Bacteroidota</taxon>
        <taxon>Flavobacteriia</taxon>
        <taxon>Flavobacteriales</taxon>
        <taxon>Flavobacteriaceae</taxon>
        <taxon>Tenacibaculum</taxon>
    </lineage>
</organism>
<dbReference type="Proteomes" id="UP000231564">
    <property type="component" value="Chromosome MARIT"/>
</dbReference>
<feature type="transmembrane region" description="Helical" evidence="1">
    <location>
        <begin position="52"/>
        <end position="83"/>
    </location>
</feature>
<sequence>MKNTVKSITYIGGKSFLKWITLITIGFVITALFFIVALYMNIGRSGGGHGSIYGLFIGLLIGNIPGLVIIFGAPIFFGIYIAFANKITIQNAIHLFWENNAGEVLLKKVRTLTSKIVDTKDWKTFVKDKKLFQKTLLQENNNTDTPKLQKKIINYILKKVRLEDVDFKDPKLKISEVIADKFGNLITENIKPSLKPFWIVMLVQFLLFVLSLKYA</sequence>
<dbReference type="KEGG" id="tmar:MARIT_1155"/>
<dbReference type="STRING" id="1349785.GCA_000509405_00188"/>
<keyword evidence="1" id="KW-0472">Membrane</keyword>
<dbReference type="EMBL" id="LT634361">
    <property type="protein sequence ID" value="SFZ81527.1"/>
    <property type="molecule type" value="Genomic_DNA"/>
</dbReference>
<feature type="transmembrane region" description="Helical" evidence="1">
    <location>
        <begin position="20"/>
        <end position="40"/>
    </location>
</feature>
<gene>
    <name evidence="2" type="ORF">MARIT_1155</name>
</gene>
<name>A0A2H1E8B1_9FLAO</name>
<accession>A0A2H1E8B1</accession>
<keyword evidence="1" id="KW-0812">Transmembrane</keyword>
<keyword evidence="3" id="KW-1185">Reference proteome</keyword>
<keyword evidence="1" id="KW-1133">Transmembrane helix</keyword>
<dbReference type="GeneID" id="47722708"/>
<dbReference type="OrthoDB" id="705212at2"/>
<proteinExistence type="predicted"/>
<evidence type="ECO:0000256" key="1">
    <source>
        <dbReference type="SAM" id="Phobius"/>
    </source>
</evidence>
<reference evidence="2 3" key="1">
    <citation type="submission" date="2016-11" db="EMBL/GenBank/DDBJ databases">
        <authorList>
            <person name="Jaros S."/>
            <person name="Januszkiewicz K."/>
            <person name="Wedrychowicz H."/>
        </authorList>
    </citation>
    <scope>NUCLEOTIDE SEQUENCE [LARGE SCALE GENOMIC DNA]</scope>
    <source>
        <strain evidence="2">NCIMB 2154T</strain>
    </source>
</reference>